<name>W6ZUK0_COCMI</name>
<reference evidence="1 2" key="1">
    <citation type="journal article" date="2013" name="PLoS Genet.">
        <title>Comparative genome structure, secondary metabolite, and effector coding capacity across Cochliobolus pathogens.</title>
        <authorList>
            <person name="Condon B.J."/>
            <person name="Leng Y."/>
            <person name="Wu D."/>
            <person name="Bushley K.E."/>
            <person name="Ohm R.A."/>
            <person name="Otillar R."/>
            <person name="Martin J."/>
            <person name="Schackwitz W."/>
            <person name="Grimwood J."/>
            <person name="MohdZainudin N."/>
            <person name="Xue C."/>
            <person name="Wang R."/>
            <person name="Manning V.A."/>
            <person name="Dhillon B."/>
            <person name="Tu Z.J."/>
            <person name="Steffenson B.J."/>
            <person name="Salamov A."/>
            <person name="Sun H."/>
            <person name="Lowry S."/>
            <person name="LaButti K."/>
            <person name="Han J."/>
            <person name="Copeland A."/>
            <person name="Lindquist E."/>
            <person name="Barry K."/>
            <person name="Schmutz J."/>
            <person name="Baker S.E."/>
            <person name="Ciuffetti L.M."/>
            <person name="Grigoriev I.V."/>
            <person name="Zhong S."/>
            <person name="Turgeon B.G."/>
        </authorList>
    </citation>
    <scope>NUCLEOTIDE SEQUENCE [LARGE SCALE GENOMIC DNA]</scope>
    <source>
        <strain evidence="1 2">ATCC 44560</strain>
    </source>
</reference>
<dbReference type="EMBL" id="KI963952">
    <property type="protein sequence ID" value="EUC47461.1"/>
    <property type="molecule type" value="Genomic_DNA"/>
</dbReference>
<dbReference type="HOGENOM" id="CLU_1943069_0_0_1"/>
<keyword evidence="2" id="KW-1185">Reference proteome</keyword>
<sequence length="130" mass="14558">HGTEGGPEREVGVSQTVEQNQRARDCLAFCETRHWAVSIWPVAFADIKLELWLDEFLIELGGLYRKVRMRVVQDEMGSLAAKTRLVQAEHQALYTPSVGAQLGKNEAMCRRADTRGKGDANNVRGCEDGW</sequence>
<accession>W6ZUK0</accession>
<dbReference type="GeneID" id="19127619"/>
<feature type="non-terminal residue" evidence="1">
    <location>
        <position position="1"/>
    </location>
</feature>
<dbReference type="KEGG" id="bor:COCMIDRAFT_90142"/>
<dbReference type="AlphaFoldDB" id="W6ZUK0"/>
<organism evidence="1 2">
    <name type="scientific">Bipolaris oryzae ATCC 44560</name>
    <dbReference type="NCBI Taxonomy" id="930090"/>
    <lineage>
        <taxon>Eukaryota</taxon>
        <taxon>Fungi</taxon>
        <taxon>Dikarya</taxon>
        <taxon>Ascomycota</taxon>
        <taxon>Pezizomycotina</taxon>
        <taxon>Dothideomycetes</taxon>
        <taxon>Pleosporomycetidae</taxon>
        <taxon>Pleosporales</taxon>
        <taxon>Pleosporineae</taxon>
        <taxon>Pleosporaceae</taxon>
        <taxon>Bipolaris</taxon>
    </lineage>
</organism>
<evidence type="ECO:0000313" key="2">
    <source>
        <dbReference type="Proteomes" id="UP000054032"/>
    </source>
</evidence>
<dbReference type="RefSeq" id="XP_007686021.1">
    <property type="nucleotide sequence ID" value="XM_007687831.1"/>
</dbReference>
<dbReference type="Proteomes" id="UP000054032">
    <property type="component" value="Unassembled WGS sequence"/>
</dbReference>
<gene>
    <name evidence="1" type="ORF">COCMIDRAFT_90142</name>
</gene>
<protein>
    <submittedName>
        <fullName evidence="1">Uncharacterized protein</fullName>
    </submittedName>
</protein>
<evidence type="ECO:0000313" key="1">
    <source>
        <dbReference type="EMBL" id="EUC47461.1"/>
    </source>
</evidence>
<proteinExistence type="predicted"/>
<dbReference type="OrthoDB" id="10323919at2759"/>